<feature type="transmembrane region" description="Helical" evidence="1">
    <location>
        <begin position="209"/>
        <end position="227"/>
    </location>
</feature>
<feature type="transmembrane region" description="Helical" evidence="1">
    <location>
        <begin position="32"/>
        <end position="52"/>
    </location>
</feature>
<keyword evidence="1" id="KW-0472">Membrane</keyword>
<feature type="transmembrane region" description="Helical" evidence="1">
    <location>
        <begin position="58"/>
        <end position="81"/>
    </location>
</feature>
<evidence type="ECO:0000313" key="3">
    <source>
        <dbReference type="Proteomes" id="UP000591626"/>
    </source>
</evidence>
<dbReference type="RefSeq" id="WP_167615884.1">
    <property type="nucleotide sequence ID" value="NZ_JAAUVV010000003.1"/>
</dbReference>
<feature type="transmembrane region" description="Helical" evidence="1">
    <location>
        <begin position="395"/>
        <end position="412"/>
    </location>
</feature>
<feature type="transmembrane region" description="Helical" evidence="1">
    <location>
        <begin position="419"/>
        <end position="438"/>
    </location>
</feature>
<protein>
    <submittedName>
        <fullName evidence="2">Uncharacterized protein</fullName>
    </submittedName>
</protein>
<dbReference type="EMBL" id="JAAUVV010000003">
    <property type="protein sequence ID" value="NJJ03270.1"/>
    <property type="molecule type" value="Genomic_DNA"/>
</dbReference>
<comment type="caution">
    <text evidence="2">The sequence shown here is derived from an EMBL/GenBank/DDBJ whole genome shotgun (WGS) entry which is preliminary data.</text>
</comment>
<name>A0AAP6XL44_9CORY</name>
<evidence type="ECO:0000313" key="2">
    <source>
        <dbReference type="EMBL" id="NJJ03270.1"/>
    </source>
</evidence>
<feature type="transmembrane region" description="Helical" evidence="1">
    <location>
        <begin position="458"/>
        <end position="484"/>
    </location>
</feature>
<dbReference type="AlphaFoldDB" id="A0AAP6XL44"/>
<dbReference type="InterPro" id="IPR046671">
    <property type="entry name" value="DUF6541"/>
</dbReference>
<feature type="transmembrane region" description="Helical" evidence="1">
    <location>
        <begin position="290"/>
        <end position="321"/>
    </location>
</feature>
<dbReference type="Pfam" id="PF20176">
    <property type="entry name" value="DUF6541"/>
    <property type="match status" value="1"/>
</dbReference>
<feature type="transmembrane region" description="Helical" evidence="1">
    <location>
        <begin position="496"/>
        <end position="513"/>
    </location>
</feature>
<accession>A0AAP6XL44</accession>
<dbReference type="Proteomes" id="UP000591626">
    <property type="component" value="Unassembled WGS sequence"/>
</dbReference>
<keyword evidence="1" id="KW-1133">Transmembrane helix</keyword>
<evidence type="ECO:0000256" key="1">
    <source>
        <dbReference type="SAM" id="Phobius"/>
    </source>
</evidence>
<feature type="transmembrane region" description="Helical" evidence="1">
    <location>
        <begin position="333"/>
        <end position="352"/>
    </location>
</feature>
<sequence length="701" mass="75494">MTTAAAAWFAVVFFLLPGFLVAWVAGLRVPAAVTTALPVTFGVIGVSSWMWGVTSAPFNLWTFGVSMVLALAVAGGWRYAFARKARRGGDVPWHRALFPGKVEWTHWGIPFVGVAVAAWMAVTDRLSWLAQMPNGADNIVQGWDSQWHANAVRFVMETGVASSTRMGELQNFETHARLFYPSGFHAGVALFAEAAGLEPIRAVNIASTVLPAVALPLTMVCLVFAFMRSTGLTAQIAAAFAAIMAYAAPQLLWVPDYVGMWPYLFAMTLTGIVVWQFLEVPARHAGALPAAIGFLGVLCTHPAAVTVVVLGVIFAWATSLLVRPVRSRRSDTVWMALPAAAATLVFLPQVLAGSDQASEVASWAPQEKLGRGGAWGSAFRMDTRHVSQFFPDFDPTVMLWLAGAGALALVLWRGQVWPVLLYVVSLAVTANALTPFDNAWGDVLAMVGNLHYSTGHRLIMPVVMCVWAAAAIGIAVIIRLVTFAPLAARTGTGQRATVLASIAVAVIAGSAAVPQVRNHTEAGAQDAFATPRQSGRMVSADDLQVFDWLATQDAAWEGTIMGDPADGYSWMYAYNGLPSVSRHYLWPTGGIGSAHDTIFQHADFIGEDNGEVVEQALKDLNVRFFVLSPGSFWADQKPQYPMLRAFWASNGVTPVYRKGTTSVFAVNSEFSTAQLRAMRKDGQDHGSDELYELEDAGVAAW</sequence>
<feature type="transmembrane region" description="Helical" evidence="1">
    <location>
        <begin position="6"/>
        <end position="25"/>
    </location>
</feature>
<organism evidence="2 3">
    <name type="scientific">Corynebacterium coyleae</name>
    <dbReference type="NCBI Taxonomy" id="53374"/>
    <lineage>
        <taxon>Bacteria</taxon>
        <taxon>Bacillati</taxon>
        <taxon>Actinomycetota</taxon>
        <taxon>Actinomycetes</taxon>
        <taxon>Mycobacteriales</taxon>
        <taxon>Corynebacteriaceae</taxon>
        <taxon>Corynebacterium</taxon>
    </lineage>
</organism>
<keyword evidence="1" id="KW-0812">Transmembrane</keyword>
<gene>
    <name evidence="2" type="ORF">HC138_02630</name>
</gene>
<proteinExistence type="predicted"/>
<feature type="transmembrane region" description="Helical" evidence="1">
    <location>
        <begin position="233"/>
        <end position="254"/>
    </location>
</feature>
<reference evidence="2 3" key="1">
    <citation type="submission" date="2020-03" db="EMBL/GenBank/DDBJ databases">
        <title>Draft genome sequences of bacterial isolates from the female urobiome.</title>
        <authorList>
            <person name="Miller-Ensminger T."/>
            <person name="Wolfe A.J."/>
            <person name="Putonti C."/>
        </authorList>
    </citation>
    <scope>NUCLEOTIDE SEQUENCE [LARGE SCALE GENOMIC DNA]</scope>
    <source>
        <strain evidence="2 3">UMB8490</strain>
    </source>
</reference>
<feature type="transmembrane region" description="Helical" evidence="1">
    <location>
        <begin position="261"/>
        <end position="278"/>
    </location>
</feature>
<feature type="transmembrane region" description="Helical" evidence="1">
    <location>
        <begin position="102"/>
        <end position="122"/>
    </location>
</feature>